<protein>
    <submittedName>
        <fullName evidence="1">Uncharacterized protein</fullName>
    </submittedName>
</protein>
<name>A0ABD2Z3C7_9GENT</name>
<organism evidence="1 2">
    <name type="scientific">Cinchona calisaya</name>
    <dbReference type="NCBI Taxonomy" id="153742"/>
    <lineage>
        <taxon>Eukaryota</taxon>
        <taxon>Viridiplantae</taxon>
        <taxon>Streptophyta</taxon>
        <taxon>Embryophyta</taxon>
        <taxon>Tracheophyta</taxon>
        <taxon>Spermatophyta</taxon>
        <taxon>Magnoliopsida</taxon>
        <taxon>eudicotyledons</taxon>
        <taxon>Gunneridae</taxon>
        <taxon>Pentapetalae</taxon>
        <taxon>asterids</taxon>
        <taxon>lamiids</taxon>
        <taxon>Gentianales</taxon>
        <taxon>Rubiaceae</taxon>
        <taxon>Cinchonoideae</taxon>
        <taxon>Cinchoneae</taxon>
        <taxon>Cinchona</taxon>
    </lineage>
</organism>
<sequence>MMFLWKLEHGKLSITIFFHNRCLNHSNIYELGMKKTKDLTHFLLRCKVVKELWKLHPTTKNLDTPQSNVILNLIKEQRREKLSLLPYIIWIGLKGRNQTIFKNETMKPGKCLIEARS</sequence>
<evidence type="ECO:0000313" key="1">
    <source>
        <dbReference type="EMBL" id="KAL3512850.1"/>
    </source>
</evidence>
<reference evidence="1 2" key="1">
    <citation type="submission" date="2024-11" db="EMBL/GenBank/DDBJ databases">
        <title>A near-complete genome assembly of Cinchona calisaya.</title>
        <authorList>
            <person name="Lian D.C."/>
            <person name="Zhao X.W."/>
            <person name="Wei L."/>
        </authorList>
    </citation>
    <scope>NUCLEOTIDE SEQUENCE [LARGE SCALE GENOMIC DNA]</scope>
    <source>
        <tissue evidence="1">Nenye</tissue>
    </source>
</reference>
<dbReference type="EMBL" id="JBJUIK010000011">
    <property type="protein sequence ID" value="KAL3512850.1"/>
    <property type="molecule type" value="Genomic_DNA"/>
</dbReference>
<dbReference type="AlphaFoldDB" id="A0ABD2Z3C7"/>
<comment type="caution">
    <text evidence="1">The sequence shown here is derived from an EMBL/GenBank/DDBJ whole genome shotgun (WGS) entry which is preliminary data.</text>
</comment>
<accession>A0ABD2Z3C7</accession>
<proteinExistence type="predicted"/>
<dbReference type="Proteomes" id="UP001630127">
    <property type="component" value="Unassembled WGS sequence"/>
</dbReference>
<keyword evidence="2" id="KW-1185">Reference proteome</keyword>
<evidence type="ECO:0000313" key="2">
    <source>
        <dbReference type="Proteomes" id="UP001630127"/>
    </source>
</evidence>
<gene>
    <name evidence="1" type="ORF">ACH5RR_025567</name>
</gene>